<dbReference type="RefSeq" id="WP_012779119.1">
    <property type="nucleotide sequence ID" value="NC_012988.1"/>
</dbReference>
<evidence type="ECO:0000313" key="5">
    <source>
        <dbReference type="Proteomes" id="UP000008070"/>
    </source>
</evidence>
<keyword evidence="1 2" id="KW-0597">Phosphoprotein</keyword>
<feature type="domain" description="Response regulatory" evidence="3">
    <location>
        <begin position="8"/>
        <end position="121"/>
    </location>
</feature>
<dbReference type="Pfam" id="PF00072">
    <property type="entry name" value="Response_reg"/>
    <property type="match status" value="1"/>
</dbReference>
<dbReference type="InterPro" id="IPR050595">
    <property type="entry name" value="Bact_response_regulator"/>
</dbReference>
<dbReference type="PANTHER" id="PTHR44591:SF25">
    <property type="entry name" value="CHEMOTAXIS TWO-COMPONENT RESPONSE REGULATOR"/>
    <property type="match status" value="1"/>
</dbReference>
<evidence type="ECO:0000259" key="3">
    <source>
        <dbReference type="PROSITE" id="PS50110"/>
    </source>
</evidence>
<dbReference type="EMBL" id="FP103042">
    <property type="protein sequence ID" value="CAX21982.1"/>
    <property type="molecule type" value="Genomic_DNA"/>
</dbReference>
<dbReference type="PANTHER" id="PTHR44591">
    <property type="entry name" value="STRESS RESPONSE REGULATOR PROTEIN 1"/>
    <property type="match status" value="1"/>
</dbReference>
<proteinExistence type="predicted"/>
<gene>
    <name evidence="4" type="ORF">METD_I0317</name>
</gene>
<dbReference type="SUPFAM" id="SSF52172">
    <property type="entry name" value="CheY-like"/>
    <property type="match status" value="1"/>
</dbReference>
<evidence type="ECO:0000256" key="1">
    <source>
        <dbReference type="ARBA" id="ARBA00022553"/>
    </source>
</evidence>
<feature type="modified residue" description="4-aspartylphosphate" evidence="2">
    <location>
        <position position="57"/>
    </location>
</feature>
<dbReference type="SMART" id="SM00448">
    <property type="entry name" value="REC"/>
    <property type="match status" value="1"/>
</dbReference>
<evidence type="ECO:0000256" key="2">
    <source>
        <dbReference type="PROSITE-ProRule" id="PRU00169"/>
    </source>
</evidence>
<dbReference type="PROSITE" id="PS50110">
    <property type="entry name" value="RESPONSE_REGULATORY"/>
    <property type="match status" value="1"/>
</dbReference>
<dbReference type="Gene3D" id="3.40.50.2300">
    <property type="match status" value="1"/>
</dbReference>
<dbReference type="GeneID" id="72987666"/>
<evidence type="ECO:0000313" key="4">
    <source>
        <dbReference type="EMBL" id="CAX21982.1"/>
    </source>
</evidence>
<dbReference type="HOGENOM" id="CLU_000445_69_8_5"/>
<organism evidence="4 5">
    <name type="scientific">Methylorubrum extorquens (strain DSM 6343 / CIP 106787 / DM4)</name>
    <name type="common">Methylobacterium extorquens</name>
    <dbReference type="NCBI Taxonomy" id="661410"/>
    <lineage>
        <taxon>Bacteria</taxon>
        <taxon>Pseudomonadati</taxon>
        <taxon>Pseudomonadota</taxon>
        <taxon>Alphaproteobacteria</taxon>
        <taxon>Hyphomicrobiales</taxon>
        <taxon>Methylobacteriaceae</taxon>
        <taxon>Methylorubrum</taxon>
    </lineage>
</organism>
<reference evidence="5" key="1">
    <citation type="journal article" date="2009" name="PLoS ONE">
        <title>Methylobacterium genome sequences: a reference blueprint to investigate microbial metabolism of C1 compounds from natural and industrial sources.</title>
        <authorList>
            <person name="Vuilleumier S."/>
            <person name="Chistoserdova L."/>
            <person name="Lee M.-C."/>
            <person name="Bringel F."/>
            <person name="Lajus A."/>
            <person name="Zhou Y."/>
            <person name="Gourion B."/>
            <person name="Barbe V."/>
            <person name="Chang J."/>
            <person name="Cruveiller S."/>
            <person name="Dossat C."/>
            <person name="Gillett W."/>
            <person name="Gruffaz C."/>
            <person name="Haugen E."/>
            <person name="Hourcade E."/>
            <person name="Levy R."/>
            <person name="Mangenot S."/>
            <person name="Muller E."/>
            <person name="Nadalig T."/>
            <person name="Pagni M."/>
            <person name="Penny C."/>
            <person name="Peyraud R."/>
            <person name="Robinson D.G."/>
            <person name="Roche D."/>
            <person name="Rouy Z."/>
            <person name="Saenampechek C."/>
            <person name="Salvignol G."/>
            <person name="Vallenet D."/>
            <person name="Wu Z."/>
            <person name="Marx C.J."/>
            <person name="Vorholt J.A."/>
            <person name="Olson M.V."/>
            <person name="Kaul R."/>
            <person name="Weissenbach J."/>
            <person name="Medigue C."/>
            <person name="Lidstrom M.E."/>
        </authorList>
    </citation>
    <scope>NUCLEOTIDE SEQUENCE [LARGE SCALE GENOMIC DNA]</scope>
    <source>
        <strain evidence="5">DSM 6343 / CIP 106787 / DM4</strain>
    </source>
</reference>
<dbReference type="InterPro" id="IPR001789">
    <property type="entry name" value="Sig_transdc_resp-reg_receiver"/>
</dbReference>
<dbReference type="GO" id="GO:0000160">
    <property type="term" value="P:phosphorelay signal transduction system"/>
    <property type="evidence" value="ECO:0007669"/>
    <property type="project" value="InterPro"/>
</dbReference>
<dbReference type="InterPro" id="IPR011006">
    <property type="entry name" value="CheY-like_superfamily"/>
</dbReference>
<sequence length="130" mass="13806">MSTPQPSPIYVVDDDPAVLHSLCFLLEGEGHRVEAFDSGACVLAAFPGPEPHCIVVDYVMPAMDGIEVFRRLRALGVRAPVVLMTGDPGATVRRWAGEIGLPMIEKPLAYEPLLAMLAAGSIVPGPETSP</sequence>
<protein>
    <submittedName>
        <fullName evidence="4">Two component response regulator (FixJ domain-like)</fullName>
    </submittedName>
</protein>
<dbReference type="Proteomes" id="UP000008070">
    <property type="component" value="Chromosome"/>
</dbReference>
<dbReference type="AlphaFoldDB" id="C7C852"/>
<dbReference type="KEGG" id="mdi:METDI0317"/>
<name>C7C852_METED</name>
<accession>C7C852</accession>